<feature type="transmembrane region" description="Helical" evidence="19">
    <location>
        <begin position="141"/>
        <end position="167"/>
    </location>
</feature>
<dbReference type="CTD" id="4519"/>
<evidence type="ECO:0000256" key="8">
    <source>
        <dbReference type="ARBA" id="ARBA00022692"/>
    </source>
</evidence>
<evidence type="ECO:0000259" key="21">
    <source>
        <dbReference type="PROSITE" id="PS51003"/>
    </source>
</evidence>
<organism evidence="22">
    <name type="scientific">Agelena silvatica</name>
    <dbReference type="NCBI Taxonomy" id="648239"/>
    <lineage>
        <taxon>Eukaryota</taxon>
        <taxon>Metazoa</taxon>
        <taxon>Ecdysozoa</taxon>
        <taxon>Arthropoda</taxon>
        <taxon>Chelicerata</taxon>
        <taxon>Arachnida</taxon>
        <taxon>Araneae</taxon>
        <taxon>Araneomorphae</taxon>
        <taxon>Entelegynae</taxon>
        <taxon>Agelenidae</taxon>
        <taxon>Agelena</taxon>
    </lineage>
</organism>
<feature type="domain" description="Cytochrome b/b6 C-terminal region profile" evidence="21">
    <location>
        <begin position="211"/>
        <end position="378"/>
    </location>
</feature>
<dbReference type="SUPFAM" id="SSF81648">
    <property type="entry name" value="a domain/subunit of cytochrome bc1 complex (Ubiquinol-cytochrome c reductase)"/>
    <property type="match status" value="1"/>
</dbReference>
<evidence type="ECO:0000256" key="11">
    <source>
        <dbReference type="ARBA" id="ARBA00022982"/>
    </source>
</evidence>
<evidence type="ECO:0000256" key="5">
    <source>
        <dbReference type="ARBA" id="ARBA00022448"/>
    </source>
</evidence>
<feature type="binding site" description="axial binding residue" evidence="18">
    <location>
        <position position="197"/>
    </location>
    <ligand>
        <name>heme b</name>
        <dbReference type="ChEBI" id="CHEBI:60344"/>
        <label>b566</label>
    </ligand>
    <ligandPart>
        <name>Fe</name>
        <dbReference type="ChEBI" id="CHEBI:18248"/>
    </ligandPart>
</feature>
<evidence type="ECO:0000256" key="14">
    <source>
        <dbReference type="ARBA" id="ARBA00023075"/>
    </source>
</evidence>
<feature type="transmembrane region" description="Helical" evidence="19">
    <location>
        <begin position="230"/>
        <end position="250"/>
    </location>
</feature>
<dbReference type="GO" id="GO:0045275">
    <property type="term" value="C:respiratory chain complex III"/>
    <property type="evidence" value="ECO:0007669"/>
    <property type="project" value="InterPro"/>
</dbReference>
<comment type="cofactor">
    <cofactor evidence="18">
        <name>heme</name>
        <dbReference type="ChEBI" id="CHEBI:30413"/>
    </cofactor>
    <text evidence="18">Binds 2 heme groups non-covalently.</text>
</comment>
<dbReference type="Pfam" id="PF00033">
    <property type="entry name" value="Cytochrome_B"/>
    <property type="match status" value="1"/>
</dbReference>
<feature type="binding site" description="axial binding residue" evidence="18">
    <location>
        <position position="98"/>
    </location>
    <ligand>
        <name>heme b</name>
        <dbReference type="ChEBI" id="CHEBI:60344"/>
        <label>b566</label>
    </ligand>
    <ligandPart>
        <name>Fe</name>
        <dbReference type="ChEBI" id="CHEBI:18248"/>
    </ligandPart>
</feature>
<sequence length="378" mass="44169">MLVGLRKKDSIVSILNNSLVDLPSPSSLTYFWNFGSLLGVFLFSQILTGLFLSFHFSGEVNLSFDSVIHMMRDVNYGWLLRVVHANGASMFFLLMYIHIGRGLYYGSYRFHKTWLSGVTILLLSMATAFLGYVLPWGQMSFWAATVITNLLSAIPYVGIFLVEWIWGGFAVGNPTLIRFFAFHFILPFIILFMVVFHLLFLHETGSNNPLGVSSEGDKISFHPYYSFKDVYGFMIFFVFFMFICLCYPYIFMDVENFIPSNPLVTPTHIQPEWYFLFAYTVLRSVPSKIGGVIALIMSVVVLYFLPFFLGHRFRSTFFYYFLKFVFWFYVINWMLLTWIGACEVEMPYSIMGAHFSVLYFLMYIMFWFFYEVQDLVMF</sequence>
<dbReference type="InterPro" id="IPR030689">
    <property type="entry name" value="Cytochrome_b"/>
</dbReference>
<feature type="transmembrane region" description="Helical" evidence="19">
    <location>
        <begin position="289"/>
        <end position="310"/>
    </location>
</feature>
<evidence type="ECO:0000256" key="10">
    <source>
        <dbReference type="ARBA" id="ARBA00022792"/>
    </source>
</evidence>
<evidence type="ECO:0000256" key="16">
    <source>
        <dbReference type="ARBA" id="ARBA00023136"/>
    </source>
</evidence>
<dbReference type="PIRSF" id="PIRSF038885">
    <property type="entry name" value="COB"/>
    <property type="match status" value="1"/>
</dbReference>
<dbReference type="GeneID" id="31085258"/>
<dbReference type="PROSITE" id="PS51003">
    <property type="entry name" value="CYTB_CTER"/>
    <property type="match status" value="1"/>
</dbReference>
<keyword evidence="16 19" id="KW-0472">Membrane</keyword>
<evidence type="ECO:0000256" key="4">
    <source>
        <dbReference type="ARBA" id="ARBA00013531"/>
    </source>
</evidence>
<geneLocation type="mitochondrion" evidence="22"/>
<feature type="domain" description="Cytochrome b/b6 N-terminal region profile" evidence="20">
    <location>
        <begin position="1"/>
        <end position="210"/>
    </location>
</feature>
<dbReference type="CDD" id="cd00284">
    <property type="entry name" value="Cytochrome_b_N"/>
    <property type="match status" value="1"/>
</dbReference>
<dbReference type="InterPro" id="IPR005797">
    <property type="entry name" value="Cyt_b/b6_N"/>
</dbReference>
<gene>
    <name evidence="22" type="primary">CYTB</name>
</gene>
<keyword evidence="14" id="KW-0830">Ubiquinone</keyword>
<reference evidence="22" key="1">
    <citation type="submission" date="2016-05" db="EMBL/GenBank/DDBJ databases">
        <title>The complete mitochondrial genome of Agelena silvatica.</title>
        <authorList>
            <person name="Zhu X."/>
            <person name="Zhang Z."/>
            <person name="Peng Z."/>
        </authorList>
    </citation>
    <scope>NUCLEOTIDE SEQUENCE</scope>
</reference>
<dbReference type="PANTHER" id="PTHR19271">
    <property type="entry name" value="CYTOCHROME B"/>
    <property type="match status" value="1"/>
</dbReference>
<keyword evidence="7 19" id="KW-0679">Respiratory chain</keyword>
<keyword evidence="6 18" id="KW-0349">Heme</keyword>
<evidence type="ECO:0000256" key="17">
    <source>
        <dbReference type="PIRSR" id="PIRSR038885-1"/>
    </source>
</evidence>
<dbReference type="GO" id="GO:0006122">
    <property type="term" value="P:mitochondrial electron transport, ubiquinol to cytochrome c"/>
    <property type="evidence" value="ECO:0007669"/>
    <property type="project" value="TreeGrafter"/>
</dbReference>
<comment type="subcellular location">
    <subcellularLocation>
        <location evidence="2">Mitochondrion inner membrane</location>
        <topology evidence="2">Multi-pass membrane protein</topology>
    </subcellularLocation>
</comment>
<dbReference type="InterPro" id="IPR036150">
    <property type="entry name" value="Cyt_b/b6_C_sf"/>
</dbReference>
<feature type="transmembrane region" description="Helical" evidence="19">
    <location>
        <begin position="317"/>
        <end position="336"/>
    </location>
</feature>
<feature type="transmembrane region" description="Helical" evidence="19">
    <location>
        <begin position="78"/>
        <end position="99"/>
    </location>
</feature>
<dbReference type="InterPro" id="IPR027387">
    <property type="entry name" value="Cytb/b6-like_sf"/>
</dbReference>
<dbReference type="GO" id="GO:0005743">
    <property type="term" value="C:mitochondrial inner membrane"/>
    <property type="evidence" value="ECO:0007669"/>
    <property type="project" value="UniProtKB-SubCell"/>
</dbReference>
<keyword evidence="13 18" id="KW-0408">Iron</keyword>
<evidence type="ECO:0000256" key="19">
    <source>
        <dbReference type="RuleBase" id="RU362117"/>
    </source>
</evidence>
<evidence type="ECO:0000256" key="2">
    <source>
        <dbReference type="ARBA" id="ARBA00004448"/>
    </source>
</evidence>
<dbReference type="Pfam" id="PF00032">
    <property type="entry name" value="Cytochrom_B_C"/>
    <property type="match status" value="1"/>
</dbReference>
<dbReference type="GO" id="GO:0008121">
    <property type="term" value="F:quinol-cytochrome-c reductase activity"/>
    <property type="evidence" value="ECO:0007669"/>
    <property type="project" value="InterPro"/>
</dbReference>
<comment type="cofactor">
    <cofactor evidence="19">
        <name>heme b</name>
        <dbReference type="ChEBI" id="CHEBI:60344"/>
    </cofactor>
    <text evidence="19">Binds 2 heme groups non-covalently.</text>
</comment>
<dbReference type="EMBL" id="KX290739">
    <property type="protein sequence ID" value="APZ84009.1"/>
    <property type="molecule type" value="Genomic_DNA"/>
</dbReference>
<dbReference type="InterPro" id="IPR005798">
    <property type="entry name" value="Cyt_b/b6_C"/>
</dbReference>
<feature type="transmembrane region" description="Helical" evidence="19">
    <location>
        <begin position="348"/>
        <end position="370"/>
    </location>
</feature>
<evidence type="ECO:0000256" key="7">
    <source>
        <dbReference type="ARBA" id="ARBA00022660"/>
    </source>
</evidence>
<proteinExistence type="inferred from homology"/>
<dbReference type="InterPro" id="IPR048259">
    <property type="entry name" value="Cytochrome_b_N_euk/bac"/>
</dbReference>
<dbReference type="GO" id="GO:0016491">
    <property type="term" value="F:oxidoreductase activity"/>
    <property type="evidence" value="ECO:0007669"/>
    <property type="project" value="UniProtKB-UniRule"/>
</dbReference>
<keyword evidence="12 19" id="KW-1133">Transmembrane helix</keyword>
<dbReference type="AlphaFoldDB" id="A0A1P8VZ95"/>
<feature type="binding site" description="axial binding residue" evidence="18">
    <location>
        <position position="183"/>
    </location>
    <ligand>
        <name>heme b</name>
        <dbReference type="ChEBI" id="CHEBI:60344"/>
        <label>b562</label>
    </ligand>
    <ligandPart>
        <name>Fe</name>
        <dbReference type="ChEBI" id="CHEBI:18248"/>
    </ligandPart>
</feature>
<dbReference type="PROSITE" id="PS51002">
    <property type="entry name" value="CYTB_NTER"/>
    <property type="match status" value="1"/>
</dbReference>
<evidence type="ECO:0000313" key="22">
    <source>
        <dbReference type="EMBL" id="APZ84009.1"/>
    </source>
</evidence>
<comment type="subunit">
    <text evidence="3">The main subunits of complex b-c1 are: cytochrome b, cytochrome c1 and the Rieske protein.</text>
</comment>
<evidence type="ECO:0000256" key="1">
    <source>
        <dbReference type="ARBA" id="ARBA00002566"/>
    </source>
</evidence>
<feature type="binding site" evidence="17">
    <location>
        <position position="202"/>
    </location>
    <ligand>
        <name>a ubiquinone</name>
        <dbReference type="ChEBI" id="CHEBI:16389"/>
    </ligand>
</feature>
<feature type="transmembrane region" description="Helical" evidence="19">
    <location>
        <begin position="114"/>
        <end position="134"/>
    </location>
</feature>
<evidence type="ECO:0000256" key="9">
    <source>
        <dbReference type="ARBA" id="ARBA00022723"/>
    </source>
</evidence>
<dbReference type="PANTHER" id="PTHR19271:SF16">
    <property type="entry name" value="CYTOCHROME B"/>
    <property type="match status" value="1"/>
</dbReference>
<dbReference type="GO" id="GO:0046872">
    <property type="term" value="F:metal ion binding"/>
    <property type="evidence" value="ECO:0007669"/>
    <property type="project" value="UniProtKB-UniRule"/>
</dbReference>
<keyword evidence="9 18" id="KW-0479">Metal-binding</keyword>
<dbReference type="SUPFAM" id="SSF81342">
    <property type="entry name" value="Transmembrane di-heme cytochromes"/>
    <property type="match status" value="1"/>
</dbReference>
<keyword evidence="5 19" id="KW-0813">Transport</keyword>
<keyword evidence="15 19" id="KW-0496">Mitochondrion</keyword>
<comment type="function">
    <text evidence="1 19">Component of the ubiquinol-cytochrome c reductase complex (complex III or cytochrome b-c1 complex) that is part of the mitochondrial respiratory chain. The b-c1 complex mediates electron transfer from ubiquinol to cytochrome c. Contributes to the generation of a proton gradient across the mitochondrial membrane that is then used for ATP synthesis.</text>
</comment>
<name>A0A1P8VZ95_9ARAC</name>
<accession>A0A1P8VZ95</accession>
<keyword evidence="10" id="KW-0999">Mitochondrion inner membrane</keyword>
<protein>
    <recommendedName>
        <fullName evidence="4 19">Cytochrome b</fullName>
    </recommendedName>
</protein>
<evidence type="ECO:0000256" key="18">
    <source>
        <dbReference type="PIRSR" id="PIRSR038885-2"/>
    </source>
</evidence>
<evidence type="ECO:0000259" key="20">
    <source>
        <dbReference type="PROSITE" id="PS51002"/>
    </source>
</evidence>
<evidence type="ECO:0000256" key="3">
    <source>
        <dbReference type="ARBA" id="ARBA00011649"/>
    </source>
</evidence>
<keyword evidence="8 19" id="KW-0812">Transmembrane</keyword>
<feature type="transmembrane region" description="Helical" evidence="19">
    <location>
        <begin position="179"/>
        <end position="201"/>
    </location>
</feature>
<dbReference type="InterPro" id="IPR016174">
    <property type="entry name" value="Di-haem_cyt_TM"/>
</dbReference>
<dbReference type="RefSeq" id="YP_009349349.1">
    <property type="nucleotide sequence ID" value="NC_033971.1"/>
</dbReference>
<keyword evidence="11 19" id="KW-0249">Electron transport</keyword>
<feature type="transmembrane region" description="Helical" evidence="19">
    <location>
        <begin position="30"/>
        <end position="57"/>
    </location>
</feature>
<dbReference type="Gene3D" id="1.20.810.10">
    <property type="entry name" value="Cytochrome Bc1 Complex, Chain C"/>
    <property type="match status" value="1"/>
</dbReference>
<comment type="similarity">
    <text evidence="19">Belongs to the cytochrome b family.</text>
</comment>
<evidence type="ECO:0000256" key="12">
    <source>
        <dbReference type="ARBA" id="ARBA00022989"/>
    </source>
</evidence>
<evidence type="ECO:0000256" key="13">
    <source>
        <dbReference type="ARBA" id="ARBA00023004"/>
    </source>
</evidence>
<evidence type="ECO:0000256" key="6">
    <source>
        <dbReference type="ARBA" id="ARBA00022617"/>
    </source>
</evidence>
<evidence type="ECO:0000256" key="15">
    <source>
        <dbReference type="ARBA" id="ARBA00023128"/>
    </source>
</evidence>
<feature type="binding site" description="axial binding residue" evidence="18">
    <location>
        <position position="84"/>
    </location>
    <ligand>
        <name>heme b</name>
        <dbReference type="ChEBI" id="CHEBI:60344"/>
        <label>b562</label>
    </ligand>
    <ligandPart>
        <name>Fe</name>
        <dbReference type="ChEBI" id="CHEBI:18248"/>
    </ligandPart>
</feature>